<gene>
    <name evidence="1" type="ORF">Desgi_1106</name>
</gene>
<dbReference type="HOGENOM" id="CLU_2665112_0_0_9"/>
<protein>
    <submittedName>
        <fullName evidence="1">Uncharacterized protein</fullName>
    </submittedName>
</protein>
<organism evidence="1 2">
    <name type="scientific">Desulfoscipio gibsoniae DSM 7213</name>
    <dbReference type="NCBI Taxonomy" id="767817"/>
    <lineage>
        <taxon>Bacteria</taxon>
        <taxon>Bacillati</taxon>
        <taxon>Bacillota</taxon>
        <taxon>Clostridia</taxon>
        <taxon>Eubacteriales</taxon>
        <taxon>Desulfallaceae</taxon>
        <taxon>Desulfoscipio</taxon>
    </lineage>
</organism>
<dbReference type="RefSeq" id="WP_006521298.1">
    <property type="nucleotide sequence ID" value="NC_021184.1"/>
</dbReference>
<evidence type="ECO:0000313" key="2">
    <source>
        <dbReference type="Proteomes" id="UP000013520"/>
    </source>
</evidence>
<dbReference type="AlphaFoldDB" id="R4KLW1"/>
<name>R4KLW1_9FIRM</name>
<accession>R4KLW1</accession>
<sequence length="75" mass="8140">MVQFDTGGAARQQVVPGTNAYRRESLVKRLPGNLQILFRNGEVAGLPGSGVDTVAILHQDELVYRAFISQSALNK</sequence>
<proteinExistence type="predicted"/>
<evidence type="ECO:0000313" key="1">
    <source>
        <dbReference type="EMBL" id="AGL00631.1"/>
    </source>
</evidence>
<dbReference type="EMBL" id="CP003273">
    <property type="protein sequence ID" value="AGL00631.1"/>
    <property type="molecule type" value="Genomic_DNA"/>
</dbReference>
<keyword evidence="2" id="KW-1185">Reference proteome</keyword>
<reference evidence="1 2" key="1">
    <citation type="submission" date="2012-01" db="EMBL/GenBank/DDBJ databases">
        <title>Complete sequence of Desulfotomaculum gibsoniae DSM 7213.</title>
        <authorList>
            <consortium name="US DOE Joint Genome Institute"/>
            <person name="Lucas S."/>
            <person name="Han J."/>
            <person name="Lapidus A."/>
            <person name="Cheng J.-F."/>
            <person name="Goodwin L."/>
            <person name="Pitluck S."/>
            <person name="Peters L."/>
            <person name="Ovchinnikova G."/>
            <person name="Teshima H."/>
            <person name="Detter J.C."/>
            <person name="Han C."/>
            <person name="Tapia R."/>
            <person name="Land M."/>
            <person name="Hauser L."/>
            <person name="Kyrpides N."/>
            <person name="Ivanova N."/>
            <person name="Pagani I."/>
            <person name="Parshina S."/>
            <person name="Plugge C."/>
            <person name="Muyzer G."/>
            <person name="Kuever J."/>
            <person name="Ivanova A."/>
            <person name="Nazina T."/>
            <person name="Klenk H.-P."/>
            <person name="Brambilla E."/>
            <person name="Spring S."/>
            <person name="Stams A.F."/>
            <person name="Woyke T."/>
        </authorList>
    </citation>
    <scope>NUCLEOTIDE SEQUENCE [LARGE SCALE GENOMIC DNA]</scope>
    <source>
        <strain evidence="1 2">DSM 7213</strain>
    </source>
</reference>
<dbReference type="Proteomes" id="UP000013520">
    <property type="component" value="Chromosome"/>
</dbReference>
<dbReference type="KEGG" id="dgi:Desgi_1106"/>